<dbReference type="GO" id="GO:0004519">
    <property type="term" value="F:endonuclease activity"/>
    <property type="evidence" value="ECO:0007669"/>
    <property type="project" value="InterPro"/>
</dbReference>
<dbReference type="Gene3D" id="3.40.50.10330">
    <property type="entry name" value="Probable inorganic polyphosphate/atp-NAD kinase, domain 1"/>
    <property type="match status" value="1"/>
</dbReference>
<comment type="similarity">
    <text evidence="1">Belongs to the NAD kinase family.</text>
</comment>
<dbReference type="PANTHER" id="PTHR20275:SF0">
    <property type="entry name" value="NAD KINASE"/>
    <property type="match status" value="1"/>
</dbReference>
<keyword evidence="4" id="KW-0521">NADP</keyword>
<dbReference type="GO" id="GO:0090730">
    <property type="term" value="C:Las1 complex"/>
    <property type="evidence" value="ECO:0007669"/>
    <property type="project" value="InterPro"/>
</dbReference>
<sequence>MNHFVHIVPWRSCSEFNEVRDWFFGPSKSQETLIKGLSRVSAWQVRGRVPHAVEATANLTCVLVQEERGTCDPLGLRLSYAMALTRFVNGFLDPEQQGQYAITMQTLARNIDLPLSFVEIRHAATHEQLPSLVLLRSMAIRALEWLLDKYWSKSSGNTIDLSGKPKEKRIEEILRNWEAFQEKNFNNSLENKVKDFDSKDISIMIKECIILCSSFGGDGTVLFSSWLFQRIVPPVISFSLGSLGFLTMFDFSMFDNTLDNIFNHGVIVSLRMRFKCTIMRVKVNNGQLVDEIKNLDQSILENKKNGMSVTHEPKESFLILNDLVVDRGPNAFLSSLELYGDYKHLTSVQADGICISTPTGSTAYSLSAGGSLCHPDIPAILISPILGPHTLSFRPLLVHDSMILHVAVPYNARSTAWVSFDGRNRVEIKQGDYVTISASRFPFPIVHRSKQSSDWFTGLATRLGWNERSMKPKPLSN</sequence>
<dbReference type="GO" id="GO:0003951">
    <property type="term" value="F:NAD+ kinase activity"/>
    <property type="evidence" value="ECO:0007669"/>
    <property type="project" value="InterPro"/>
</dbReference>
<dbReference type="AlphaFoldDB" id="L0P8X8"/>
<dbReference type="Proteomes" id="UP000010422">
    <property type="component" value="Unassembled WGS sequence"/>
</dbReference>
<dbReference type="GO" id="GO:0006741">
    <property type="term" value="P:NADP+ biosynthetic process"/>
    <property type="evidence" value="ECO:0007669"/>
    <property type="project" value="InterPro"/>
</dbReference>
<evidence type="ECO:0000256" key="4">
    <source>
        <dbReference type="ARBA" id="ARBA00022857"/>
    </source>
</evidence>
<proteinExistence type="inferred from homology"/>
<evidence type="ECO:0000256" key="1">
    <source>
        <dbReference type="ARBA" id="ARBA00010995"/>
    </source>
</evidence>
<evidence type="ECO:0000256" key="2">
    <source>
        <dbReference type="ARBA" id="ARBA00022679"/>
    </source>
</evidence>
<keyword evidence="2" id="KW-0808">Transferase</keyword>
<dbReference type="InterPro" id="IPR017438">
    <property type="entry name" value="ATP-NAD_kinase_N"/>
</dbReference>
<dbReference type="Pfam" id="PF01513">
    <property type="entry name" value="NAD_kinase"/>
    <property type="match status" value="1"/>
</dbReference>
<comment type="caution">
    <text evidence="6">The sequence shown here is derived from an EMBL/GenBank/DDBJ whole genome shotgun (WGS) entry which is preliminary data.</text>
</comment>
<reference evidence="6 7" key="1">
    <citation type="journal article" date="2012" name="MBio">
        <title>De novo assembly of the Pneumocystis jirovecii genome from a single bronchoalveolar lavage fluid specimen from a patient.</title>
        <authorList>
            <person name="Cisse O.H."/>
            <person name="Pagni M."/>
            <person name="Hauser P.M."/>
        </authorList>
    </citation>
    <scope>NUCLEOTIDE SEQUENCE [LARGE SCALE GENOMIC DNA]</scope>
    <source>
        <strain evidence="6 7">SE8</strain>
    </source>
</reference>
<dbReference type="Gene3D" id="2.60.200.30">
    <property type="entry name" value="Probable inorganic polyphosphate/atp-NAD kinase, domain 2"/>
    <property type="match status" value="1"/>
</dbReference>
<dbReference type="InterPro" id="IPR007174">
    <property type="entry name" value="Las1"/>
</dbReference>
<keyword evidence="5" id="KW-0520">NAD</keyword>
<evidence type="ECO:0000256" key="5">
    <source>
        <dbReference type="ARBA" id="ARBA00023027"/>
    </source>
</evidence>
<dbReference type="FunCoup" id="L0P8X8">
    <property type="interactions" value="116"/>
</dbReference>
<protein>
    <submittedName>
        <fullName evidence="6">Uncharacterized protein</fullName>
    </submittedName>
</protein>
<dbReference type="PANTHER" id="PTHR20275">
    <property type="entry name" value="NAD KINASE"/>
    <property type="match status" value="1"/>
</dbReference>
<gene>
    <name evidence="6" type="ORF">PNEJI1_003572</name>
</gene>
<dbReference type="GO" id="GO:0019674">
    <property type="term" value="P:NAD+ metabolic process"/>
    <property type="evidence" value="ECO:0007669"/>
    <property type="project" value="InterPro"/>
</dbReference>
<dbReference type="GO" id="GO:0006364">
    <property type="term" value="P:rRNA processing"/>
    <property type="evidence" value="ECO:0007669"/>
    <property type="project" value="InterPro"/>
</dbReference>
<dbReference type="Pfam" id="PF20143">
    <property type="entry name" value="NAD_kinase_C"/>
    <property type="match status" value="1"/>
</dbReference>
<evidence type="ECO:0000313" key="7">
    <source>
        <dbReference type="Proteomes" id="UP000010422"/>
    </source>
</evidence>
<dbReference type="EMBL" id="CAKM01000083">
    <property type="protein sequence ID" value="CCJ28539.1"/>
    <property type="molecule type" value="Genomic_DNA"/>
</dbReference>
<dbReference type="InterPro" id="IPR017437">
    <property type="entry name" value="ATP-NAD_kinase_PpnK-typ_C"/>
</dbReference>
<evidence type="ECO:0000256" key="3">
    <source>
        <dbReference type="ARBA" id="ARBA00022777"/>
    </source>
</evidence>
<dbReference type="InParanoid" id="L0P8X8"/>
<dbReference type="InterPro" id="IPR016064">
    <property type="entry name" value="NAD/diacylglycerol_kinase_sf"/>
</dbReference>
<dbReference type="Pfam" id="PF04031">
    <property type="entry name" value="Las1"/>
    <property type="match status" value="1"/>
</dbReference>
<dbReference type="HAMAP" id="MF_00361">
    <property type="entry name" value="NAD_kinase"/>
    <property type="match status" value="1"/>
</dbReference>
<dbReference type="SUPFAM" id="SSF111331">
    <property type="entry name" value="NAD kinase/diacylglycerol kinase-like"/>
    <property type="match status" value="1"/>
</dbReference>
<dbReference type="STRING" id="1209962.L0P8X8"/>
<keyword evidence="3" id="KW-0418">Kinase</keyword>
<name>L0P8X8_PNEJI</name>
<accession>L0P8X8</accession>
<dbReference type="InterPro" id="IPR002504">
    <property type="entry name" value="NADK"/>
</dbReference>
<dbReference type="VEuPathDB" id="FungiDB:PNEJI1_003572"/>
<organism evidence="7">
    <name type="scientific">Pneumocystis jirovecii</name>
    <name type="common">Human pneumocystis pneumonia agent</name>
    <dbReference type="NCBI Taxonomy" id="42068"/>
    <lineage>
        <taxon>Eukaryota</taxon>
        <taxon>Fungi</taxon>
        <taxon>Dikarya</taxon>
        <taxon>Ascomycota</taxon>
        <taxon>Taphrinomycotina</taxon>
        <taxon>Pneumocystomycetes</taxon>
        <taxon>Pneumocystaceae</taxon>
        <taxon>Pneumocystis</taxon>
    </lineage>
</organism>
<evidence type="ECO:0000313" key="6">
    <source>
        <dbReference type="EMBL" id="CCJ28539.1"/>
    </source>
</evidence>